<dbReference type="PANTHER" id="PTHR11562:SF17">
    <property type="entry name" value="RE54080P-RELATED"/>
    <property type="match status" value="1"/>
</dbReference>
<feature type="transmembrane region" description="Helical" evidence="10">
    <location>
        <begin position="122"/>
        <end position="139"/>
    </location>
</feature>
<feature type="domain" description="Methylamine utilisation protein MauE" evidence="12">
    <location>
        <begin position="418"/>
        <end position="544"/>
    </location>
</feature>
<dbReference type="NCBIfam" id="TIGR01297">
    <property type="entry name" value="CDF"/>
    <property type="match status" value="1"/>
</dbReference>
<evidence type="ECO:0000256" key="6">
    <source>
        <dbReference type="ARBA" id="ARBA00022989"/>
    </source>
</evidence>
<keyword evidence="5" id="KW-0864">Zinc transport</keyword>
<keyword evidence="5" id="KW-0862">Zinc</keyword>
<dbReference type="InterPro" id="IPR058533">
    <property type="entry name" value="Cation_efflux_TM"/>
</dbReference>
<dbReference type="InterPro" id="IPR027469">
    <property type="entry name" value="Cation_efflux_TMD_sf"/>
</dbReference>
<feature type="transmembrane region" description="Helical" evidence="10">
    <location>
        <begin position="92"/>
        <end position="116"/>
    </location>
</feature>
<dbReference type="InterPro" id="IPR050681">
    <property type="entry name" value="CDF/SLC30A"/>
</dbReference>
<evidence type="ECO:0000256" key="7">
    <source>
        <dbReference type="ARBA" id="ARBA00023065"/>
    </source>
</evidence>
<dbReference type="GO" id="GO:0005886">
    <property type="term" value="C:plasma membrane"/>
    <property type="evidence" value="ECO:0007669"/>
    <property type="project" value="TreeGrafter"/>
</dbReference>
<evidence type="ECO:0000256" key="8">
    <source>
        <dbReference type="ARBA" id="ARBA00023136"/>
    </source>
</evidence>
<dbReference type="GO" id="GO:0005385">
    <property type="term" value="F:zinc ion transmembrane transporter activity"/>
    <property type="evidence" value="ECO:0007669"/>
    <property type="project" value="TreeGrafter"/>
</dbReference>
<feature type="compositionally biased region" description="Basic and acidic residues" evidence="9">
    <location>
        <begin position="50"/>
        <end position="72"/>
    </location>
</feature>
<evidence type="ECO:0000256" key="4">
    <source>
        <dbReference type="ARBA" id="ARBA00022692"/>
    </source>
</evidence>
<feature type="domain" description="Cation efflux protein cytoplasmic" evidence="13">
    <location>
        <begin position="287"/>
        <end position="363"/>
    </location>
</feature>
<protein>
    <submittedName>
        <fullName evidence="14">Cation diffusion facilitator family transporter</fullName>
    </submittedName>
</protein>
<feature type="transmembrane region" description="Helical" evidence="10">
    <location>
        <begin position="226"/>
        <end position="249"/>
    </location>
</feature>
<name>A0A832A295_9BACT</name>
<feature type="transmembrane region" description="Helical" evidence="10">
    <location>
        <begin position="487"/>
        <end position="507"/>
    </location>
</feature>
<dbReference type="InterPro" id="IPR009908">
    <property type="entry name" value="Methylamine_util_MauE"/>
</dbReference>
<reference evidence="14" key="1">
    <citation type="journal article" date="2020" name="mSystems">
        <title>Genome- and Community-Level Interaction Insights into Carbon Utilization and Element Cycling Functions of Hydrothermarchaeota in Hydrothermal Sediment.</title>
        <authorList>
            <person name="Zhou Z."/>
            <person name="Liu Y."/>
            <person name="Xu W."/>
            <person name="Pan J."/>
            <person name="Luo Z.H."/>
            <person name="Li M."/>
        </authorList>
    </citation>
    <scope>NUCLEOTIDE SEQUENCE [LARGE SCALE GENOMIC DNA]</scope>
    <source>
        <strain evidence="14">SpSt-456</strain>
    </source>
</reference>
<feature type="transmembrane region" description="Helical" evidence="10">
    <location>
        <begin position="261"/>
        <end position="286"/>
    </location>
</feature>
<evidence type="ECO:0000259" key="12">
    <source>
        <dbReference type="Pfam" id="PF07291"/>
    </source>
</evidence>
<dbReference type="SUPFAM" id="SSF161111">
    <property type="entry name" value="Cation efflux protein transmembrane domain-like"/>
    <property type="match status" value="1"/>
</dbReference>
<keyword evidence="6 10" id="KW-1133">Transmembrane helix</keyword>
<evidence type="ECO:0000256" key="2">
    <source>
        <dbReference type="ARBA" id="ARBA00008873"/>
    </source>
</evidence>
<dbReference type="Pfam" id="PF01545">
    <property type="entry name" value="Cation_efflux"/>
    <property type="match status" value="1"/>
</dbReference>
<feature type="region of interest" description="Disordered" evidence="9">
    <location>
        <begin position="1"/>
        <end position="81"/>
    </location>
</feature>
<evidence type="ECO:0000259" key="13">
    <source>
        <dbReference type="Pfam" id="PF16916"/>
    </source>
</evidence>
<dbReference type="GO" id="GO:0030416">
    <property type="term" value="P:methylamine metabolic process"/>
    <property type="evidence" value="ECO:0007669"/>
    <property type="project" value="InterPro"/>
</dbReference>
<organism evidence="14">
    <name type="scientific">Desulfacinum infernum</name>
    <dbReference type="NCBI Taxonomy" id="35837"/>
    <lineage>
        <taxon>Bacteria</taxon>
        <taxon>Pseudomonadati</taxon>
        <taxon>Thermodesulfobacteriota</taxon>
        <taxon>Syntrophobacteria</taxon>
        <taxon>Syntrophobacterales</taxon>
        <taxon>Syntrophobacteraceae</taxon>
        <taxon>Desulfacinum</taxon>
    </lineage>
</organism>
<sequence>MAGDNRSIQPDVAPAYDGQSACCSELDDTHGHAAQDPEGRAPDDAPGEASSRDAHKASCRHDHDGPYDHDHAQGMAGVHSHGSPGEVSGARLLITVGLNLLIPAAQVVGGILANSVALLSDAVHNFSDFAALLIAYGAWRIGRRGATSRHTFGFRRVEILAALLNVLILVGACSVILYEAVDRFRHPQDVSGLWVMALAAVGVVGNGFSALLLHRDASHNLNVRGAFLHMVGDLLTSVAVLVTGAVLMVRPWTWLDPLLSVVIVAFILKNCWAVLQEAVAVLLNAAPRHVDIARVKESLEALPGVLNAHYLHAWQVSSSSIAFSCHLVVPDQKLSEGEQVRRLAQELLRHRFGIDHPIIQLETQWCGNGSLLCEMSCQGGTGAAACADPVAPAVPVAGPEKAVSWEDAEKDSGRFSQAAVTALRLLLGLVFLFAAYEKILNPLDFAQTVFNYHLLPSWAVNAVALGLPWLEALIGVCLMAGFVLPGALTLATGLLGIFLVSLVFNILRGLDVDCGCFGAGDSSGSGSMKVSAVRDAVLFVAAAVTTRQVTKRHKTLAGGKGSVLCEKETMRAQA</sequence>
<dbReference type="InterPro" id="IPR002524">
    <property type="entry name" value="Cation_efflux"/>
</dbReference>
<proteinExistence type="inferred from homology"/>
<dbReference type="SUPFAM" id="SSF160240">
    <property type="entry name" value="Cation efflux protein cytoplasmic domain-like"/>
    <property type="match status" value="1"/>
</dbReference>
<dbReference type="InterPro" id="IPR036837">
    <property type="entry name" value="Cation_efflux_CTD_sf"/>
</dbReference>
<feature type="transmembrane region" description="Helical" evidence="10">
    <location>
        <begin position="418"/>
        <end position="436"/>
    </location>
</feature>
<feature type="domain" description="Cation efflux protein transmembrane" evidence="11">
    <location>
        <begin position="92"/>
        <end position="283"/>
    </location>
</feature>
<feature type="compositionally biased region" description="Basic and acidic residues" evidence="9">
    <location>
        <begin position="27"/>
        <end position="43"/>
    </location>
</feature>
<evidence type="ECO:0000259" key="11">
    <source>
        <dbReference type="Pfam" id="PF01545"/>
    </source>
</evidence>
<comment type="similarity">
    <text evidence="2">Belongs to the cation diffusion facilitator (CDF) transporter (TC 2.A.4) family. SLC30A subfamily.</text>
</comment>
<dbReference type="Pfam" id="PF16916">
    <property type="entry name" value="ZT_dimer"/>
    <property type="match status" value="1"/>
</dbReference>
<dbReference type="Gene3D" id="1.20.1510.10">
    <property type="entry name" value="Cation efflux protein transmembrane domain"/>
    <property type="match status" value="1"/>
</dbReference>
<keyword evidence="4 10" id="KW-0812">Transmembrane</keyword>
<dbReference type="EMBL" id="DSTK01000034">
    <property type="protein sequence ID" value="HFK97860.1"/>
    <property type="molecule type" value="Genomic_DNA"/>
</dbReference>
<evidence type="ECO:0000256" key="5">
    <source>
        <dbReference type="ARBA" id="ARBA00022906"/>
    </source>
</evidence>
<keyword evidence="7" id="KW-0406">Ion transport</keyword>
<keyword evidence="3" id="KW-0813">Transport</keyword>
<keyword evidence="8 10" id="KW-0472">Membrane</keyword>
<evidence type="ECO:0000313" key="14">
    <source>
        <dbReference type="EMBL" id="HFK97860.1"/>
    </source>
</evidence>
<evidence type="ECO:0000256" key="3">
    <source>
        <dbReference type="ARBA" id="ARBA00022448"/>
    </source>
</evidence>
<evidence type="ECO:0000256" key="1">
    <source>
        <dbReference type="ARBA" id="ARBA00004141"/>
    </source>
</evidence>
<dbReference type="AlphaFoldDB" id="A0A832A295"/>
<dbReference type="PANTHER" id="PTHR11562">
    <property type="entry name" value="CATION EFFLUX PROTEIN/ ZINC TRANSPORTER"/>
    <property type="match status" value="1"/>
</dbReference>
<feature type="transmembrane region" description="Helical" evidence="10">
    <location>
        <begin position="159"/>
        <end position="181"/>
    </location>
</feature>
<feature type="transmembrane region" description="Helical" evidence="10">
    <location>
        <begin position="456"/>
        <end position="480"/>
    </location>
</feature>
<evidence type="ECO:0000256" key="9">
    <source>
        <dbReference type="SAM" id="MobiDB-lite"/>
    </source>
</evidence>
<accession>A0A832A295</accession>
<dbReference type="InterPro" id="IPR027470">
    <property type="entry name" value="Cation_efflux_CTD"/>
</dbReference>
<comment type="caution">
    <text evidence="14">The sequence shown here is derived from an EMBL/GenBank/DDBJ whole genome shotgun (WGS) entry which is preliminary data.</text>
</comment>
<gene>
    <name evidence="14" type="ORF">ENS06_11150</name>
</gene>
<comment type="subcellular location">
    <subcellularLocation>
        <location evidence="1">Membrane</location>
        <topology evidence="1">Multi-pass membrane protein</topology>
    </subcellularLocation>
</comment>
<evidence type="ECO:0000256" key="10">
    <source>
        <dbReference type="SAM" id="Phobius"/>
    </source>
</evidence>
<feature type="transmembrane region" description="Helical" evidence="10">
    <location>
        <begin position="193"/>
        <end position="214"/>
    </location>
</feature>
<dbReference type="UniPathway" id="UPA00895"/>
<dbReference type="Pfam" id="PF07291">
    <property type="entry name" value="MauE"/>
    <property type="match status" value="1"/>
</dbReference>